<proteinExistence type="predicted"/>
<dbReference type="AlphaFoldDB" id="A0AA35ZD53"/>
<dbReference type="Proteomes" id="UP001177003">
    <property type="component" value="Chromosome 6"/>
</dbReference>
<sequence>MGIIVPIVDDRKARNNILLFNRRTYDDVQVPNLSVLLLHQSTQSTCLTKLEDYGFGVVNSKVKIIHVTGVLCNIQVFTKVMPSLFAPNFEDLFTNTSYAYQVKSLKLEILSSIATDESISVIFQELQRRKENSTCLVALGTNDGEVFTINATSAELKWKSYAYYHR</sequence>
<reference evidence="1" key="1">
    <citation type="submission" date="2023-04" db="EMBL/GenBank/DDBJ databases">
        <authorList>
            <person name="Vijverberg K."/>
            <person name="Xiong W."/>
            <person name="Schranz E."/>
        </authorList>
    </citation>
    <scope>NUCLEOTIDE SEQUENCE</scope>
</reference>
<dbReference type="InterPro" id="IPR011989">
    <property type="entry name" value="ARM-like"/>
</dbReference>
<organism evidence="1 2">
    <name type="scientific">Lactuca saligna</name>
    <name type="common">Willowleaf lettuce</name>
    <dbReference type="NCBI Taxonomy" id="75948"/>
    <lineage>
        <taxon>Eukaryota</taxon>
        <taxon>Viridiplantae</taxon>
        <taxon>Streptophyta</taxon>
        <taxon>Embryophyta</taxon>
        <taxon>Tracheophyta</taxon>
        <taxon>Spermatophyta</taxon>
        <taxon>Magnoliopsida</taxon>
        <taxon>eudicotyledons</taxon>
        <taxon>Gunneridae</taxon>
        <taxon>Pentapetalae</taxon>
        <taxon>asterids</taxon>
        <taxon>campanulids</taxon>
        <taxon>Asterales</taxon>
        <taxon>Asteraceae</taxon>
        <taxon>Cichorioideae</taxon>
        <taxon>Cichorieae</taxon>
        <taxon>Lactucinae</taxon>
        <taxon>Lactuca</taxon>
    </lineage>
</organism>
<dbReference type="Gene3D" id="1.25.10.10">
    <property type="entry name" value="Leucine-rich Repeat Variant"/>
    <property type="match status" value="1"/>
</dbReference>
<accession>A0AA35ZD53</accession>
<evidence type="ECO:0000313" key="1">
    <source>
        <dbReference type="EMBL" id="CAI9290116.1"/>
    </source>
</evidence>
<keyword evidence="2" id="KW-1185">Reference proteome</keyword>
<protein>
    <submittedName>
        <fullName evidence="1">Uncharacterized protein</fullName>
    </submittedName>
</protein>
<evidence type="ECO:0000313" key="2">
    <source>
        <dbReference type="Proteomes" id="UP001177003"/>
    </source>
</evidence>
<gene>
    <name evidence="1" type="ORF">LSALG_LOCUS29327</name>
</gene>
<dbReference type="EMBL" id="OX465082">
    <property type="protein sequence ID" value="CAI9290116.1"/>
    <property type="molecule type" value="Genomic_DNA"/>
</dbReference>
<name>A0AA35ZD53_LACSI</name>